<name>A0A1F6V0M3_9BACT</name>
<dbReference type="EMBL" id="MFTN01000006">
    <property type="protein sequence ID" value="OGI63321.1"/>
    <property type="molecule type" value="Genomic_DNA"/>
</dbReference>
<evidence type="ECO:0000313" key="2">
    <source>
        <dbReference type="Proteomes" id="UP000177602"/>
    </source>
</evidence>
<dbReference type="Proteomes" id="UP000177602">
    <property type="component" value="Unassembled WGS sequence"/>
</dbReference>
<reference evidence="1 2" key="1">
    <citation type="journal article" date="2016" name="Nat. Commun.">
        <title>Thousands of microbial genomes shed light on interconnected biogeochemical processes in an aquifer system.</title>
        <authorList>
            <person name="Anantharaman K."/>
            <person name="Brown C.T."/>
            <person name="Hug L.A."/>
            <person name="Sharon I."/>
            <person name="Castelle C.J."/>
            <person name="Probst A.J."/>
            <person name="Thomas B.C."/>
            <person name="Singh A."/>
            <person name="Wilkins M.J."/>
            <person name="Karaoz U."/>
            <person name="Brodie E.L."/>
            <person name="Williams K.H."/>
            <person name="Hubbard S.S."/>
            <person name="Banfield J.F."/>
        </authorList>
    </citation>
    <scope>NUCLEOTIDE SEQUENCE [LARGE SCALE GENOMIC DNA]</scope>
</reference>
<sequence length="260" mass="29412">MAIRNFLSTVLCVVVVEIVFRIFGPTVSAQIDLPFQIYRDFSPGSKEFVIDFTEDPEVQRLYRERRLFEDNVFSKTLVNFVYSSVTHRYHGRSVSFIEYDDPVDISMTRTPEIGPDGRYLRDHLPPWTLGGHVGFRAWSPDGARHYGAAMQFSTMGLKDGTVAMCLSTAPGVEGETRYGGHNKGGQHLVCQVLIMPNGDIVFGYNTDPSKPSRFFFQGDTYFGGRLLSFTGDAWSHVAPDRQTELSGRQAMAIRMMERRE</sequence>
<protein>
    <submittedName>
        <fullName evidence="1">Uncharacterized protein</fullName>
    </submittedName>
</protein>
<organism evidence="1 2">
    <name type="scientific">Candidatus Nomurabacteria bacterium RIFCSPHIGHO2_01_FULL_40_12</name>
    <dbReference type="NCBI Taxonomy" id="1801737"/>
    <lineage>
        <taxon>Bacteria</taxon>
        <taxon>Candidatus Nomuraibacteriota</taxon>
    </lineage>
</organism>
<evidence type="ECO:0000313" key="1">
    <source>
        <dbReference type="EMBL" id="OGI63321.1"/>
    </source>
</evidence>
<accession>A0A1F6V0M3</accession>
<proteinExistence type="predicted"/>
<comment type="caution">
    <text evidence="1">The sequence shown here is derived from an EMBL/GenBank/DDBJ whole genome shotgun (WGS) entry which is preliminary data.</text>
</comment>
<dbReference type="AlphaFoldDB" id="A0A1F6V0M3"/>
<gene>
    <name evidence="1" type="ORF">A2818_01240</name>
</gene>